<evidence type="ECO:0000256" key="2">
    <source>
        <dbReference type="SAM" id="Phobius"/>
    </source>
</evidence>
<dbReference type="EMBL" id="JARKIB010000064">
    <property type="protein sequence ID" value="KAJ7750808.1"/>
    <property type="molecule type" value="Genomic_DNA"/>
</dbReference>
<feature type="transmembrane region" description="Helical" evidence="2">
    <location>
        <begin position="12"/>
        <end position="36"/>
    </location>
</feature>
<keyword evidence="2" id="KW-1133">Transmembrane helix</keyword>
<feature type="compositionally biased region" description="Basic and acidic residues" evidence="1">
    <location>
        <begin position="297"/>
        <end position="310"/>
    </location>
</feature>
<evidence type="ECO:0000313" key="4">
    <source>
        <dbReference type="Proteomes" id="UP001215598"/>
    </source>
</evidence>
<feature type="region of interest" description="Disordered" evidence="1">
    <location>
        <begin position="297"/>
        <end position="321"/>
    </location>
</feature>
<keyword evidence="2" id="KW-0472">Membrane</keyword>
<evidence type="ECO:0000256" key="1">
    <source>
        <dbReference type="SAM" id="MobiDB-lite"/>
    </source>
</evidence>
<feature type="transmembrane region" description="Helical" evidence="2">
    <location>
        <begin position="244"/>
        <end position="264"/>
    </location>
</feature>
<feature type="transmembrane region" description="Helical" evidence="2">
    <location>
        <begin position="161"/>
        <end position="182"/>
    </location>
</feature>
<proteinExistence type="predicted"/>
<keyword evidence="4" id="KW-1185">Reference proteome</keyword>
<feature type="transmembrane region" description="Helical" evidence="2">
    <location>
        <begin position="211"/>
        <end position="232"/>
    </location>
</feature>
<protein>
    <submittedName>
        <fullName evidence="3">Uncharacterized protein</fullName>
    </submittedName>
</protein>
<organism evidence="3 4">
    <name type="scientific">Mycena metata</name>
    <dbReference type="NCBI Taxonomy" id="1033252"/>
    <lineage>
        <taxon>Eukaryota</taxon>
        <taxon>Fungi</taxon>
        <taxon>Dikarya</taxon>
        <taxon>Basidiomycota</taxon>
        <taxon>Agaricomycotina</taxon>
        <taxon>Agaricomycetes</taxon>
        <taxon>Agaricomycetidae</taxon>
        <taxon>Agaricales</taxon>
        <taxon>Marasmiineae</taxon>
        <taxon>Mycenaceae</taxon>
        <taxon>Mycena</taxon>
    </lineage>
</organism>
<reference evidence="3" key="1">
    <citation type="submission" date="2023-03" db="EMBL/GenBank/DDBJ databases">
        <title>Massive genome expansion in bonnet fungi (Mycena s.s.) driven by repeated elements and novel gene families across ecological guilds.</title>
        <authorList>
            <consortium name="Lawrence Berkeley National Laboratory"/>
            <person name="Harder C.B."/>
            <person name="Miyauchi S."/>
            <person name="Viragh M."/>
            <person name="Kuo A."/>
            <person name="Thoen E."/>
            <person name="Andreopoulos B."/>
            <person name="Lu D."/>
            <person name="Skrede I."/>
            <person name="Drula E."/>
            <person name="Henrissat B."/>
            <person name="Morin E."/>
            <person name="Kohler A."/>
            <person name="Barry K."/>
            <person name="LaButti K."/>
            <person name="Morin E."/>
            <person name="Salamov A."/>
            <person name="Lipzen A."/>
            <person name="Mereny Z."/>
            <person name="Hegedus B."/>
            <person name="Baldrian P."/>
            <person name="Stursova M."/>
            <person name="Weitz H."/>
            <person name="Taylor A."/>
            <person name="Grigoriev I.V."/>
            <person name="Nagy L.G."/>
            <person name="Martin F."/>
            <person name="Kauserud H."/>
        </authorList>
    </citation>
    <scope>NUCLEOTIDE SEQUENCE</scope>
    <source>
        <strain evidence="3">CBHHK182m</strain>
    </source>
</reference>
<name>A0AAD7IVV1_9AGAR</name>
<comment type="caution">
    <text evidence="3">The sequence shown here is derived from an EMBL/GenBank/DDBJ whole genome shotgun (WGS) entry which is preliminary data.</text>
</comment>
<feature type="transmembrane region" description="Helical" evidence="2">
    <location>
        <begin position="123"/>
        <end position="141"/>
    </location>
</feature>
<sequence length="321" mass="35342">MPMQIDVAELAGIVVEGVLYGIFVVLSIITFYHLLWTRRHSKLNVPMVGAAVVMSILATCQLIVDTDNIFKAFIDLERPARLFFLIDATQQIFAAKHAIYFTQMIVGDAIVIYRAYVVWGGAIWVVVVPILCSIGSGISAYQTIWATRHVASISIIAEAKWGYAIFSLSLAANVIATSLIAYRIWQSERQIRHLVGSRSTRSSGSRSLTSVIRIIVETGAINAGYLLAYTFVLKSESHGLEIMASISTPLIGILFSMVIIRATINTEREETTKLHSQSSIPMPITLSRDRVMNSHADTEAGTEVGEHDKSFAAYRSQTKSA</sequence>
<keyword evidence="2" id="KW-0812">Transmembrane</keyword>
<gene>
    <name evidence="3" type="ORF">B0H16DRAFT_1549167</name>
</gene>
<evidence type="ECO:0000313" key="3">
    <source>
        <dbReference type="EMBL" id="KAJ7750808.1"/>
    </source>
</evidence>
<accession>A0AAD7IVV1</accession>
<dbReference type="Proteomes" id="UP001215598">
    <property type="component" value="Unassembled WGS sequence"/>
</dbReference>
<feature type="transmembrane region" description="Helical" evidence="2">
    <location>
        <begin position="43"/>
        <end position="64"/>
    </location>
</feature>
<dbReference type="AlphaFoldDB" id="A0AAD7IVV1"/>